<dbReference type="PANTHER" id="PTHR11670">
    <property type="entry name" value="ACONITASE/IRON-RESPONSIVE ELEMENT FAMILY MEMBER"/>
    <property type="match status" value="1"/>
</dbReference>
<keyword evidence="3" id="KW-0479">Metal-binding</keyword>
<evidence type="ECO:0000313" key="7">
    <source>
        <dbReference type="EMBL" id="MBO0518453.1"/>
    </source>
</evidence>
<evidence type="ECO:0000256" key="3">
    <source>
        <dbReference type="ARBA" id="ARBA00022723"/>
    </source>
</evidence>
<comment type="similarity">
    <text evidence="2">Belongs to the aconitase/IPM isomerase family.</text>
</comment>
<sequence length="83" mass="8659">SEHLAAMGFDLVGYGCTTCIGNTGPLIPEVSAAINENDLAVTAVLSGNRNFEGRISPDVTMNYLASPPLVVIYSIAGTMDIDL</sequence>
<dbReference type="InterPro" id="IPR036008">
    <property type="entry name" value="Aconitase_4Fe-4S_dom"/>
</dbReference>
<dbReference type="Proteomes" id="UP000664167">
    <property type="component" value="Unassembled WGS sequence"/>
</dbReference>
<evidence type="ECO:0000256" key="5">
    <source>
        <dbReference type="ARBA" id="ARBA00023014"/>
    </source>
</evidence>
<keyword evidence="5" id="KW-0411">Iron-sulfur</keyword>
<dbReference type="Gene3D" id="3.30.499.10">
    <property type="entry name" value="Aconitase, domain 3"/>
    <property type="match status" value="1"/>
</dbReference>
<feature type="non-terminal residue" evidence="7">
    <location>
        <position position="1"/>
    </location>
</feature>
<dbReference type="PROSITE" id="PS01244">
    <property type="entry name" value="ACONITASE_2"/>
    <property type="match status" value="1"/>
</dbReference>
<comment type="cofactor">
    <cofactor evidence="1">
        <name>[4Fe-4S] cluster</name>
        <dbReference type="ChEBI" id="CHEBI:49883"/>
    </cofactor>
</comment>
<dbReference type="GO" id="GO:0051536">
    <property type="term" value="F:iron-sulfur cluster binding"/>
    <property type="evidence" value="ECO:0007669"/>
    <property type="project" value="UniProtKB-KW"/>
</dbReference>
<evidence type="ECO:0000256" key="4">
    <source>
        <dbReference type="ARBA" id="ARBA00023004"/>
    </source>
</evidence>
<dbReference type="InterPro" id="IPR006249">
    <property type="entry name" value="Aconitase/IRP2"/>
</dbReference>
<evidence type="ECO:0000256" key="2">
    <source>
        <dbReference type="ARBA" id="ARBA00007185"/>
    </source>
</evidence>
<protein>
    <recommendedName>
        <fullName evidence="6">Aconitase/3-isopropylmalate dehydratase large subunit alpha/beta/alpha domain-containing protein</fullName>
    </recommendedName>
</protein>
<evidence type="ECO:0000313" key="8">
    <source>
        <dbReference type="Proteomes" id="UP000664167"/>
    </source>
</evidence>
<dbReference type="SUPFAM" id="SSF53732">
    <property type="entry name" value="Aconitase iron-sulfur domain"/>
    <property type="match status" value="1"/>
</dbReference>
<dbReference type="Pfam" id="PF00330">
    <property type="entry name" value="Aconitase"/>
    <property type="match status" value="1"/>
</dbReference>
<gene>
    <name evidence="7" type="ORF">J0695_43150</name>
</gene>
<dbReference type="AlphaFoldDB" id="A0A939FID8"/>
<keyword evidence="4" id="KW-0408">Iron</keyword>
<dbReference type="GO" id="GO:0046872">
    <property type="term" value="F:metal ion binding"/>
    <property type="evidence" value="ECO:0007669"/>
    <property type="project" value="UniProtKB-KW"/>
</dbReference>
<feature type="domain" description="Aconitase/3-isopropylmalate dehydratase large subunit alpha/beta/alpha" evidence="6">
    <location>
        <begin position="2"/>
        <end position="77"/>
    </location>
</feature>
<keyword evidence="8" id="KW-1185">Reference proteome</keyword>
<dbReference type="EMBL" id="JAFLRJ010001669">
    <property type="protein sequence ID" value="MBO0518453.1"/>
    <property type="molecule type" value="Genomic_DNA"/>
</dbReference>
<organism evidence="7 8">
    <name type="scientific">Streptomyces beijiangensis</name>
    <dbReference type="NCBI Taxonomy" id="163361"/>
    <lineage>
        <taxon>Bacteria</taxon>
        <taxon>Bacillati</taxon>
        <taxon>Actinomycetota</taxon>
        <taxon>Actinomycetes</taxon>
        <taxon>Kitasatosporales</taxon>
        <taxon>Streptomycetaceae</taxon>
        <taxon>Streptomyces</taxon>
    </lineage>
</organism>
<feature type="non-terminal residue" evidence="7">
    <location>
        <position position="83"/>
    </location>
</feature>
<proteinExistence type="inferred from homology"/>
<evidence type="ECO:0000256" key="1">
    <source>
        <dbReference type="ARBA" id="ARBA00001966"/>
    </source>
</evidence>
<dbReference type="InterPro" id="IPR001030">
    <property type="entry name" value="Acoase/IPM_deHydtase_lsu_aba"/>
</dbReference>
<evidence type="ECO:0000259" key="6">
    <source>
        <dbReference type="Pfam" id="PF00330"/>
    </source>
</evidence>
<name>A0A939FID8_9ACTN</name>
<accession>A0A939FID8</accession>
<reference evidence="7" key="1">
    <citation type="submission" date="2021-03" db="EMBL/GenBank/DDBJ databases">
        <title>Streptomyces poriferae sp. nov., a novel marine sponge-derived Actinobacteria species with anti-MRSA activity.</title>
        <authorList>
            <person name="Sandoval-Powers M."/>
            <person name="Kralova S."/>
            <person name="Nguyen G.-S."/>
            <person name="Fawwal D."/>
            <person name="Degnes K."/>
            <person name="Klinkenberg G."/>
            <person name="Sletta H."/>
            <person name="Wentzel A."/>
            <person name="Liles M.R."/>
        </authorList>
    </citation>
    <scope>NUCLEOTIDE SEQUENCE</scope>
    <source>
        <strain evidence="7">DSM 41794</strain>
    </source>
</reference>
<comment type="caution">
    <text evidence="7">The sequence shown here is derived from an EMBL/GenBank/DDBJ whole genome shotgun (WGS) entry which is preliminary data.</text>
</comment>
<dbReference type="RefSeq" id="WP_206970248.1">
    <property type="nucleotide sequence ID" value="NZ_JAFLRJ010001669.1"/>
</dbReference>
<dbReference type="InterPro" id="IPR015931">
    <property type="entry name" value="Acnase/IPM_dHydase_lsu_aba_1/3"/>
</dbReference>
<dbReference type="InterPro" id="IPR018136">
    <property type="entry name" value="Aconitase_4Fe-4S_BS"/>
</dbReference>